<name>A0A395GAK4_9STAP</name>
<protein>
    <submittedName>
        <fullName evidence="2">Uncharacterized protein</fullName>
    </submittedName>
</protein>
<gene>
    <name evidence="2" type="ORF">BFS35_005905</name>
</gene>
<organism evidence="2 3">
    <name type="scientific">Macrococcoides goetzii</name>
    <dbReference type="NCBI Taxonomy" id="1891097"/>
    <lineage>
        <taxon>Bacteria</taxon>
        <taxon>Bacillati</taxon>
        <taxon>Bacillota</taxon>
        <taxon>Bacilli</taxon>
        <taxon>Bacillales</taxon>
        <taxon>Staphylococcaceae</taxon>
        <taxon>Macrococcoides</taxon>
    </lineage>
</organism>
<feature type="signal peptide" evidence="1">
    <location>
        <begin position="1"/>
        <end position="22"/>
    </location>
</feature>
<feature type="chain" id="PRO_5038948065" evidence="1">
    <location>
        <begin position="23"/>
        <end position="67"/>
    </location>
</feature>
<sequence>MKKIGKILVASSILLGSSGLFANESEASSLTQSSYQRLAFFYEYNQPQTTQSSGLTQAEYQRLASMQ</sequence>
<keyword evidence="3" id="KW-1185">Reference proteome</keyword>
<dbReference type="EMBL" id="MJBI02000002">
    <property type="protein sequence ID" value="RAI81099.1"/>
    <property type="molecule type" value="Genomic_DNA"/>
</dbReference>
<evidence type="ECO:0000313" key="3">
    <source>
        <dbReference type="Proteomes" id="UP000229523"/>
    </source>
</evidence>
<dbReference type="Proteomes" id="UP000229523">
    <property type="component" value="Unassembled WGS sequence"/>
</dbReference>
<keyword evidence="1" id="KW-0732">Signal</keyword>
<reference evidence="2 3" key="1">
    <citation type="journal article" date="2018" name="Front. Microbiol.">
        <title>Description and Comparative Genomics of Macrococcus caseolyticus subsp. hominis subsp. nov., Macrococcus goetzii sp. nov., Macrococcus epidermidis sp. nov., and Macrococcus bohemicus sp. nov., Novel Macrococci From Human Clinical Material With Virulence Potential and Suspected Uptake of Foreign DNA by Natural Transformation.</title>
        <authorList>
            <person name="Maslanova I."/>
            <person name="Wertheimer Z."/>
            <person name="Sedlacek I."/>
            <person name="Svec P."/>
            <person name="Indrakova A."/>
            <person name="Kovarovic V."/>
            <person name="Schumann P."/>
            <person name="Sproer C."/>
            <person name="Kralova S."/>
            <person name="Sedo O."/>
            <person name="Kristofova L."/>
            <person name="Vrbovska V."/>
            <person name="Fuzik T."/>
            <person name="Petras P."/>
            <person name="Zdrahal Z."/>
            <person name="Ruzickova V."/>
            <person name="Doskar J."/>
            <person name="Pantucek R."/>
        </authorList>
    </citation>
    <scope>NUCLEOTIDE SEQUENCE [LARGE SCALE GENOMIC DNA]</scope>
    <source>
        <strain evidence="2 3">CCM 4927</strain>
    </source>
</reference>
<dbReference type="RefSeq" id="WP_099579401.1">
    <property type="nucleotide sequence ID" value="NZ_MJBI02000002.1"/>
</dbReference>
<dbReference type="AlphaFoldDB" id="A0A395GAK4"/>
<evidence type="ECO:0000313" key="2">
    <source>
        <dbReference type="EMBL" id="RAI81099.1"/>
    </source>
</evidence>
<evidence type="ECO:0000256" key="1">
    <source>
        <dbReference type="SAM" id="SignalP"/>
    </source>
</evidence>
<accession>A0A395GAK4</accession>
<proteinExistence type="predicted"/>
<comment type="caution">
    <text evidence="2">The sequence shown here is derived from an EMBL/GenBank/DDBJ whole genome shotgun (WGS) entry which is preliminary data.</text>
</comment>